<evidence type="ECO:0000259" key="5">
    <source>
        <dbReference type="PROSITE" id="PS51063"/>
    </source>
</evidence>
<dbReference type="AlphaFoldDB" id="L0GX21"/>
<sequence>MSRSAPERTALRRPPLFAALDEAQLERVLSRARVLHLAGNQWLFRQGETAEHFYLVRHGRMRLFRSGGDGDEKIIELIGPGETFAEAVMFMGTGTYPVCAAALEPSELISIDGPDFAAMLRAAPNTCLALLGVLSRRLHRMVAEIDALTPHSATGRVARWLLSQRPEADKERALEVRRAVLASRLSIKPETFSRIVRRLVDQRIMTQHGHRIAIIDRAALQRLAEAHDLPL</sequence>
<dbReference type="PANTHER" id="PTHR24567">
    <property type="entry name" value="CRP FAMILY TRANSCRIPTIONAL REGULATORY PROTEIN"/>
    <property type="match status" value="1"/>
</dbReference>
<dbReference type="GO" id="GO:0003700">
    <property type="term" value="F:DNA-binding transcription factor activity"/>
    <property type="evidence" value="ECO:0007669"/>
    <property type="project" value="TreeGrafter"/>
</dbReference>
<keyword evidence="1" id="KW-0805">Transcription regulation</keyword>
<dbReference type="InterPro" id="IPR036390">
    <property type="entry name" value="WH_DNA-bd_sf"/>
</dbReference>
<dbReference type="RefSeq" id="WP_015280647.1">
    <property type="nucleotide sequence ID" value="NC_019940.1"/>
</dbReference>
<proteinExistence type="predicted"/>
<evidence type="ECO:0000259" key="4">
    <source>
        <dbReference type="PROSITE" id="PS50042"/>
    </source>
</evidence>
<dbReference type="InterPro" id="IPR036388">
    <property type="entry name" value="WH-like_DNA-bd_sf"/>
</dbReference>
<dbReference type="InterPro" id="IPR050397">
    <property type="entry name" value="Env_Response_Regulators"/>
</dbReference>
<dbReference type="SUPFAM" id="SSF51206">
    <property type="entry name" value="cAMP-binding domain-like"/>
    <property type="match status" value="1"/>
</dbReference>
<dbReference type="InterPro" id="IPR014710">
    <property type="entry name" value="RmlC-like_jellyroll"/>
</dbReference>
<keyword evidence="3" id="KW-0804">Transcription</keyword>
<accession>L0GX21</accession>
<dbReference type="Proteomes" id="UP000010816">
    <property type="component" value="Chromosome"/>
</dbReference>
<evidence type="ECO:0000313" key="7">
    <source>
        <dbReference type="Proteomes" id="UP000010816"/>
    </source>
</evidence>
<dbReference type="EMBL" id="CP003051">
    <property type="protein sequence ID" value="AGA90506.1"/>
    <property type="molecule type" value="Genomic_DNA"/>
</dbReference>
<gene>
    <name evidence="6" type="ORF">Thimo_1731</name>
</gene>
<dbReference type="eggNOG" id="COG0664">
    <property type="taxonomic scope" value="Bacteria"/>
</dbReference>
<dbReference type="Gene3D" id="2.60.120.10">
    <property type="entry name" value="Jelly Rolls"/>
    <property type="match status" value="1"/>
</dbReference>
<dbReference type="InterPro" id="IPR012318">
    <property type="entry name" value="HTH_CRP"/>
</dbReference>
<dbReference type="CDD" id="cd00038">
    <property type="entry name" value="CAP_ED"/>
    <property type="match status" value="1"/>
</dbReference>
<dbReference type="GO" id="GO:0003677">
    <property type="term" value="F:DNA binding"/>
    <property type="evidence" value="ECO:0007669"/>
    <property type="project" value="UniProtKB-KW"/>
</dbReference>
<dbReference type="Pfam" id="PF13545">
    <property type="entry name" value="HTH_Crp_2"/>
    <property type="match status" value="1"/>
</dbReference>
<organism evidence="6 7">
    <name type="scientific">Thioflavicoccus mobilis 8321</name>
    <dbReference type="NCBI Taxonomy" id="765912"/>
    <lineage>
        <taxon>Bacteria</taxon>
        <taxon>Pseudomonadati</taxon>
        <taxon>Pseudomonadota</taxon>
        <taxon>Gammaproteobacteria</taxon>
        <taxon>Chromatiales</taxon>
        <taxon>Chromatiaceae</taxon>
        <taxon>Thioflavicoccus</taxon>
    </lineage>
</organism>
<dbReference type="PROSITE" id="PS51063">
    <property type="entry name" value="HTH_CRP_2"/>
    <property type="match status" value="1"/>
</dbReference>
<dbReference type="GO" id="GO:0005829">
    <property type="term" value="C:cytosol"/>
    <property type="evidence" value="ECO:0007669"/>
    <property type="project" value="TreeGrafter"/>
</dbReference>
<evidence type="ECO:0000256" key="3">
    <source>
        <dbReference type="ARBA" id="ARBA00023163"/>
    </source>
</evidence>
<keyword evidence="7" id="KW-1185">Reference proteome</keyword>
<dbReference type="Pfam" id="PF00027">
    <property type="entry name" value="cNMP_binding"/>
    <property type="match status" value="1"/>
</dbReference>
<name>L0GX21_9GAMM</name>
<dbReference type="SUPFAM" id="SSF46785">
    <property type="entry name" value="Winged helix' DNA-binding domain"/>
    <property type="match status" value="1"/>
</dbReference>
<keyword evidence="2" id="KW-0238">DNA-binding</keyword>
<reference evidence="6 7" key="1">
    <citation type="submission" date="2011-09" db="EMBL/GenBank/DDBJ databases">
        <title>Complete sequence of chromosome of Thioflavicoccus mobilis 8321.</title>
        <authorList>
            <consortium name="US DOE Joint Genome Institute"/>
            <person name="Lucas S."/>
            <person name="Han J."/>
            <person name="Lapidus A."/>
            <person name="Cheng J.-F."/>
            <person name="Goodwin L."/>
            <person name="Pitluck S."/>
            <person name="Peters L."/>
            <person name="Ovchinnikova G."/>
            <person name="Lu M."/>
            <person name="Detter J.C."/>
            <person name="Han C."/>
            <person name="Tapia R."/>
            <person name="Land M."/>
            <person name="Hauser L."/>
            <person name="Kyrpides N."/>
            <person name="Ivanova N."/>
            <person name="Pagani I."/>
            <person name="Vogl K."/>
            <person name="Liu Z."/>
            <person name="Imhoff J."/>
            <person name="Thiel V."/>
            <person name="Frigaard N.-U."/>
            <person name="Bryant D."/>
            <person name="Woyke T."/>
        </authorList>
    </citation>
    <scope>NUCLEOTIDE SEQUENCE [LARGE SCALE GENOMIC DNA]</scope>
    <source>
        <strain evidence="6 7">8321</strain>
    </source>
</reference>
<feature type="domain" description="Cyclic nucleotide-binding" evidence="4">
    <location>
        <begin position="16"/>
        <end position="120"/>
    </location>
</feature>
<evidence type="ECO:0000256" key="1">
    <source>
        <dbReference type="ARBA" id="ARBA00023015"/>
    </source>
</evidence>
<dbReference type="KEGG" id="tmb:Thimo_1731"/>
<dbReference type="STRING" id="765912.Thimo_1731"/>
<evidence type="ECO:0000256" key="2">
    <source>
        <dbReference type="ARBA" id="ARBA00023125"/>
    </source>
</evidence>
<dbReference type="SMART" id="SM00100">
    <property type="entry name" value="cNMP"/>
    <property type="match status" value="1"/>
</dbReference>
<evidence type="ECO:0000313" key="6">
    <source>
        <dbReference type="EMBL" id="AGA90506.1"/>
    </source>
</evidence>
<protein>
    <submittedName>
        <fullName evidence="6">cAMP-binding protein</fullName>
    </submittedName>
</protein>
<dbReference type="InterPro" id="IPR000595">
    <property type="entry name" value="cNMP-bd_dom"/>
</dbReference>
<dbReference type="PROSITE" id="PS50042">
    <property type="entry name" value="CNMP_BINDING_3"/>
    <property type="match status" value="1"/>
</dbReference>
<dbReference type="Gene3D" id="1.10.10.10">
    <property type="entry name" value="Winged helix-like DNA-binding domain superfamily/Winged helix DNA-binding domain"/>
    <property type="match status" value="1"/>
</dbReference>
<dbReference type="InterPro" id="IPR018490">
    <property type="entry name" value="cNMP-bd_dom_sf"/>
</dbReference>
<dbReference type="PANTHER" id="PTHR24567:SF74">
    <property type="entry name" value="HTH-TYPE TRANSCRIPTIONAL REGULATOR ARCR"/>
    <property type="match status" value="1"/>
</dbReference>
<dbReference type="HOGENOM" id="CLU_075053_4_0_6"/>
<feature type="domain" description="HTH crp-type" evidence="5">
    <location>
        <begin position="151"/>
        <end position="218"/>
    </location>
</feature>